<dbReference type="InterPro" id="IPR009061">
    <property type="entry name" value="DNA-bd_dom_put_sf"/>
</dbReference>
<gene>
    <name evidence="2" type="ORF">EAS62_23975</name>
</gene>
<protein>
    <submittedName>
        <fullName evidence="2">AlpA family phage regulatory protein</fullName>
    </submittedName>
</protein>
<accession>A0ABY0DG61</accession>
<feature type="compositionally biased region" description="Basic residues" evidence="1">
    <location>
        <begin position="1"/>
        <end position="12"/>
    </location>
</feature>
<name>A0ABY0DG61_9BRAD</name>
<dbReference type="SUPFAM" id="SSF46955">
    <property type="entry name" value="Putative DNA-binding domain"/>
    <property type="match status" value="1"/>
</dbReference>
<sequence length="100" mass="11627">MRPRLGPWRGKRERSAKVQAMDEVKPTGARRMLTLEQVLEIVPVGRNTLMRMIGRGEFPRGNFISPNKRIWYEDAVQAWQDALPDHSSRKKRRTKDAANN</sequence>
<evidence type="ECO:0000256" key="1">
    <source>
        <dbReference type="SAM" id="MobiDB-lite"/>
    </source>
</evidence>
<reference evidence="2 3" key="1">
    <citation type="submission" date="2018-10" db="EMBL/GenBank/DDBJ databases">
        <title>Bradyrhizobium sp. nov., isolated from effective nodules of peanut in China.</title>
        <authorList>
            <person name="Li Y."/>
        </authorList>
    </citation>
    <scope>NUCLEOTIDE SEQUENCE [LARGE SCALE GENOMIC DNA]</scope>
    <source>
        <strain evidence="2 3">CCBAU 51781</strain>
    </source>
</reference>
<proteinExistence type="predicted"/>
<organism evidence="2 3">
    <name type="scientific">Bradyrhizobium zhanjiangense</name>
    <dbReference type="NCBI Taxonomy" id="1325107"/>
    <lineage>
        <taxon>Bacteria</taxon>
        <taxon>Pseudomonadati</taxon>
        <taxon>Pseudomonadota</taxon>
        <taxon>Alphaproteobacteria</taxon>
        <taxon>Hyphomicrobiales</taxon>
        <taxon>Nitrobacteraceae</taxon>
        <taxon>Bradyrhizobium</taxon>
    </lineage>
</organism>
<evidence type="ECO:0000313" key="3">
    <source>
        <dbReference type="Proteomes" id="UP000289946"/>
    </source>
</evidence>
<evidence type="ECO:0000313" key="2">
    <source>
        <dbReference type="EMBL" id="RXG91542.1"/>
    </source>
</evidence>
<feature type="region of interest" description="Disordered" evidence="1">
    <location>
        <begin position="1"/>
        <end position="20"/>
    </location>
</feature>
<keyword evidence="3" id="KW-1185">Reference proteome</keyword>
<dbReference type="Proteomes" id="UP000289946">
    <property type="component" value="Unassembled WGS sequence"/>
</dbReference>
<comment type="caution">
    <text evidence="2">The sequence shown here is derived from an EMBL/GenBank/DDBJ whole genome shotgun (WGS) entry which is preliminary data.</text>
</comment>
<dbReference type="EMBL" id="RDRA01000014">
    <property type="protein sequence ID" value="RXG91542.1"/>
    <property type="molecule type" value="Genomic_DNA"/>
</dbReference>